<evidence type="ECO:0000259" key="3">
    <source>
        <dbReference type="Pfam" id="PF24837"/>
    </source>
</evidence>
<proteinExistence type="predicted"/>
<name>A0ABV5TRF2_9ACTN</name>
<keyword evidence="5" id="KW-1185">Reference proteome</keyword>
<dbReference type="RefSeq" id="WP_386162478.1">
    <property type="nucleotide sequence ID" value="NZ_JBHMBS010000033.1"/>
</dbReference>
<protein>
    <recommendedName>
        <fullName evidence="3">AMIN-like domain-containing protein</fullName>
    </recommendedName>
</protein>
<evidence type="ECO:0000313" key="5">
    <source>
        <dbReference type="Proteomes" id="UP001589610"/>
    </source>
</evidence>
<organism evidence="4 5">
    <name type="scientific">Streptosporangium vulgare</name>
    <dbReference type="NCBI Taxonomy" id="46190"/>
    <lineage>
        <taxon>Bacteria</taxon>
        <taxon>Bacillati</taxon>
        <taxon>Actinomycetota</taxon>
        <taxon>Actinomycetes</taxon>
        <taxon>Streptosporangiales</taxon>
        <taxon>Streptosporangiaceae</taxon>
        <taxon>Streptosporangium</taxon>
    </lineage>
</organism>
<feature type="compositionally biased region" description="Low complexity" evidence="1">
    <location>
        <begin position="34"/>
        <end position="43"/>
    </location>
</feature>
<reference evidence="4 5" key="1">
    <citation type="submission" date="2024-09" db="EMBL/GenBank/DDBJ databases">
        <authorList>
            <person name="Sun Q."/>
            <person name="Mori K."/>
        </authorList>
    </citation>
    <scope>NUCLEOTIDE SEQUENCE [LARGE SCALE GENOMIC DNA]</scope>
    <source>
        <strain evidence="4 5">JCM 3028</strain>
    </source>
</reference>
<feature type="chain" id="PRO_5046594284" description="AMIN-like domain-containing protein" evidence="2">
    <location>
        <begin position="24"/>
        <end position="207"/>
    </location>
</feature>
<evidence type="ECO:0000256" key="1">
    <source>
        <dbReference type="SAM" id="MobiDB-lite"/>
    </source>
</evidence>
<gene>
    <name evidence="4" type="ORF">ACFFRH_38635</name>
</gene>
<feature type="signal peptide" evidence="2">
    <location>
        <begin position="1"/>
        <end position="23"/>
    </location>
</feature>
<comment type="caution">
    <text evidence="4">The sequence shown here is derived from an EMBL/GenBank/DDBJ whole genome shotgun (WGS) entry which is preliminary data.</text>
</comment>
<evidence type="ECO:0000313" key="4">
    <source>
        <dbReference type="EMBL" id="MFB9681431.1"/>
    </source>
</evidence>
<keyword evidence="2" id="KW-0732">Signal</keyword>
<sequence length="207" mass="21536">MNRTLVSLALVSPFLLAVGCGSATQTATPSSAGPVTTAPADPVTTPPAASPTPSTPSAVVAGLLPPTSTKEVEVDRSIDTQPTVTGARFGKHKGFDRVVIDFKGDLPGYTARWVPKLVQDGSGDPVDVKGGAYLQLTITPAVAHTEAGKPTWTGGPIFQTKLGNVRNVVKMGDFEGVVSVGVVLGRKAPFRVLEQKNPYRLVVDIAH</sequence>
<feature type="domain" description="AMIN-like" evidence="3">
    <location>
        <begin position="83"/>
        <end position="207"/>
    </location>
</feature>
<accession>A0ABV5TRF2</accession>
<dbReference type="Pfam" id="PF24837">
    <property type="entry name" value="AMIN-like"/>
    <property type="match status" value="1"/>
</dbReference>
<dbReference type="EMBL" id="JBHMBS010000033">
    <property type="protein sequence ID" value="MFB9681431.1"/>
    <property type="molecule type" value="Genomic_DNA"/>
</dbReference>
<feature type="compositionally biased region" description="Polar residues" evidence="1">
    <location>
        <begin position="23"/>
        <end position="33"/>
    </location>
</feature>
<dbReference type="PROSITE" id="PS51257">
    <property type="entry name" value="PROKAR_LIPOPROTEIN"/>
    <property type="match status" value="1"/>
</dbReference>
<evidence type="ECO:0000256" key="2">
    <source>
        <dbReference type="SAM" id="SignalP"/>
    </source>
</evidence>
<feature type="compositionally biased region" description="Pro residues" evidence="1">
    <location>
        <begin position="44"/>
        <end position="54"/>
    </location>
</feature>
<dbReference type="InterPro" id="IPR056303">
    <property type="entry name" value="AMIN-like"/>
</dbReference>
<dbReference type="Proteomes" id="UP001589610">
    <property type="component" value="Unassembled WGS sequence"/>
</dbReference>
<feature type="region of interest" description="Disordered" evidence="1">
    <location>
        <begin position="23"/>
        <end position="58"/>
    </location>
</feature>